<reference evidence="1" key="1">
    <citation type="submission" date="2019-02" db="EMBL/GenBank/DDBJ databases">
        <authorList>
            <person name="Gruber-Vodicka R. H."/>
            <person name="Seah K. B. B."/>
        </authorList>
    </citation>
    <scope>NUCLEOTIDE SEQUENCE</scope>
    <source>
        <strain evidence="1">BECK_BY1</strain>
    </source>
</reference>
<proteinExistence type="predicted"/>
<name>A0A451ACJ3_9GAMM</name>
<dbReference type="AlphaFoldDB" id="A0A451ACJ3"/>
<evidence type="ECO:0000313" key="1">
    <source>
        <dbReference type="EMBL" id="VFK63741.1"/>
    </source>
</evidence>
<sequence length="127" mass="13775">MRIHTISPGKPFLAEFPPRNTEPLLSIKETITMTKFPRDEAGILALAKKMSDDFTANPDIYPAPPASAEALDASLEACAAAKDAVQGIKAALEAAVRLKQAAFARLEENMHDNIRYAENAVHDDDAK</sequence>
<accession>A0A451ACJ3</accession>
<gene>
    <name evidence="1" type="ORF">BECKTUN1418D_GA0071000_12246</name>
</gene>
<organism evidence="1">
    <name type="scientific">Candidatus Kentrum sp. TUN</name>
    <dbReference type="NCBI Taxonomy" id="2126343"/>
    <lineage>
        <taxon>Bacteria</taxon>
        <taxon>Pseudomonadati</taxon>
        <taxon>Pseudomonadota</taxon>
        <taxon>Gammaproteobacteria</taxon>
        <taxon>Candidatus Kentrum</taxon>
    </lineage>
</organism>
<protein>
    <submittedName>
        <fullName evidence="1">Uncharacterized protein</fullName>
    </submittedName>
</protein>
<dbReference type="EMBL" id="CAADFX010000224">
    <property type="protein sequence ID" value="VFK63741.1"/>
    <property type="molecule type" value="Genomic_DNA"/>
</dbReference>